<sequence>MECSSMDISYPDEVLHSVGELLQMSLACIANQQQFPIQELTCYISEYEIASRVPRVRGEATPWCWWRRTSESGGPSPRHEKPSEKGIPSTLPSLCSSAPSLLAPIPPPFTRTRTRTRTHTHRCFLQETRTLSLYLSLFL</sequence>
<feature type="region of interest" description="Disordered" evidence="1">
    <location>
        <begin position="67"/>
        <end position="93"/>
    </location>
</feature>
<accession>A0A2P2M525</accession>
<proteinExistence type="predicted"/>
<organism evidence="2">
    <name type="scientific">Rhizophora mucronata</name>
    <name type="common">Asiatic mangrove</name>
    <dbReference type="NCBI Taxonomy" id="61149"/>
    <lineage>
        <taxon>Eukaryota</taxon>
        <taxon>Viridiplantae</taxon>
        <taxon>Streptophyta</taxon>
        <taxon>Embryophyta</taxon>
        <taxon>Tracheophyta</taxon>
        <taxon>Spermatophyta</taxon>
        <taxon>Magnoliopsida</taxon>
        <taxon>eudicotyledons</taxon>
        <taxon>Gunneridae</taxon>
        <taxon>Pentapetalae</taxon>
        <taxon>rosids</taxon>
        <taxon>fabids</taxon>
        <taxon>Malpighiales</taxon>
        <taxon>Rhizophoraceae</taxon>
        <taxon>Rhizophora</taxon>
    </lineage>
</organism>
<evidence type="ECO:0000256" key="1">
    <source>
        <dbReference type="SAM" id="MobiDB-lite"/>
    </source>
</evidence>
<dbReference type="EMBL" id="GGEC01044819">
    <property type="protein sequence ID" value="MBX25303.1"/>
    <property type="molecule type" value="Transcribed_RNA"/>
</dbReference>
<dbReference type="AlphaFoldDB" id="A0A2P2M525"/>
<evidence type="ECO:0000313" key="2">
    <source>
        <dbReference type="EMBL" id="MBX25303.1"/>
    </source>
</evidence>
<protein>
    <submittedName>
        <fullName evidence="2">Uncharacterized protein</fullName>
    </submittedName>
</protein>
<name>A0A2P2M525_RHIMU</name>
<reference evidence="2" key="1">
    <citation type="submission" date="2018-02" db="EMBL/GenBank/DDBJ databases">
        <title>Rhizophora mucronata_Transcriptome.</title>
        <authorList>
            <person name="Meera S.P."/>
            <person name="Sreeshan A."/>
            <person name="Augustine A."/>
        </authorList>
    </citation>
    <scope>NUCLEOTIDE SEQUENCE</scope>
    <source>
        <tissue evidence="2">Leaf</tissue>
    </source>
</reference>